<organism evidence="1 2">
    <name type="scientific">Cellulomonas chitinilytica</name>
    <dbReference type="NCBI Taxonomy" id="398759"/>
    <lineage>
        <taxon>Bacteria</taxon>
        <taxon>Bacillati</taxon>
        <taxon>Actinomycetota</taxon>
        <taxon>Actinomycetes</taxon>
        <taxon>Micrococcales</taxon>
        <taxon>Cellulomonadaceae</taxon>
        <taxon>Cellulomonas</taxon>
    </lineage>
</organism>
<evidence type="ECO:0000313" key="2">
    <source>
        <dbReference type="Proteomes" id="UP000632740"/>
    </source>
</evidence>
<gene>
    <name evidence="1" type="ORF">Cch01nite_43110</name>
</gene>
<reference evidence="1" key="1">
    <citation type="submission" date="2021-01" db="EMBL/GenBank/DDBJ databases">
        <title>Whole genome shotgun sequence of Cellulomonas chitinilytica NBRC 110799.</title>
        <authorList>
            <person name="Komaki H."/>
            <person name="Tamura T."/>
        </authorList>
    </citation>
    <scope>NUCLEOTIDE SEQUENCE</scope>
    <source>
        <strain evidence="1">NBRC 110799</strain>
    </source>
</reference>
<keyword evidence="2" id="KW-1185">Reference proteome</keyword>
<protein>
    <submittedName>
        <fullName evidence="1">Uncharacterized protein</fullName>
    </submittedName>
</protein>
<proteinExistence type="predicted"/>
<name>A0A919U4M0_9CELL</name>
<sequence length="100" mass="10650">MGLAAAHLVAARPIGPVRVRRVEASRTTARRTSRPWLDRSVVRAEVFTEAIEPQGGASCICFAVPAGRWERHLGSPVPCSPWPSAPRCSVVAAPATTNPP</sequence>
<dbReference type="EMBL" id="BONK01000021">
    <property type="protein sequence ID" value="GIG23587.1"/>
    <property type="molecule type" value="Genomic_DNA"/>
</dbReference>
<evidence type="ECO:0000313" key="1">
    <source>
        <dbReference type="EMBL" id="GIG23587.1"/>
    </source>
</evidence>
<dbReference type="Proteomes" id="UP000632740">
    <property type="component" value="Unassembled WGS sequence"/>
</dbReference>
<dbReference type="AlphaFoldDB" id="A0A919U4M0"/>
<accession>A0A919U4M0</accession>
<comment type="caution">
    <text evidence="1">The sequence shown here is derived from an EMBL/GenBank/DDBJ whole genome shotgun (WGS) entry which is preliminary data.</text>
</comment>